<keyword evidence="2" id="KW-1185">Reference proteome</keyword>
<proteinExistence type="predicted"/>
<gene>
    <name evidence="1" type="ORF">DFP72DRAFT_876018</name>
</gene>
<reference evidence="1 2" key="1">
    <citation type="submission" date="2020-07" db="EMBL/GenBank/DDBJ databases">
        <title>Comparative genomics of pyrophilous fungi reveals a link between fire events and developmental genes.</title>
        <authorList>
            <consortium name="DOE Joint Genome Institute"/>
            <person name="Steindorff A.S."/>
            <person name="Carver A."/>
            <person name="Calhoun S."/>
            <person name="Stillman K."/>
            <person name="Liu H."/>
            <person name="Lipzen A."/>
            <person name="Pangilinan J."/>
            <person name="Labutti K."/>
            <person name="Bruns T.D."/>
            <person name="Grigoriev I.V."/>
        </authorList>
    </citation>
    <scope>NUCLEOTIDE SEQUENCE [LARGE SCALE GENOMIC DNA]</scope>
    <source>
        <strain evidence="1 2">CBS 144469</strain>
    </source>
</reference>
<name>A0A8H6MFN5_9AGAR</name>
<dbReference type="Proteomes" id="UP000521943">
    <property type="component" value="Unassembled WGS sequence"/>
</dbReference>
<evidence type="ECO:0000313" key="2">
    <source>
        <dbReference type="Proteomes" id="UP000521943"/>
    </source>
</evidence>
<accession>A0A8H6MFN5</accession>
<comment type="caution">
    <text evidence="1">The sequence shown here is derived from an EMBL/GenBank/DDBJ whole genome shotgun (WGS) entry which is preliminary data.</text>
</comment>
<sequence>MLLPPTIPYEHPTSDSSLAAFSSSPHAQPSINLAVRSLRLLTHTPLVSFREIDHVVWGGSTTPSPLGISSVTAAIGSLRKGWAGVYWVRVQSLNRVSWLHILGGAKAKLPIRQGEWLKGSGWARCVVLGSLVGELVGERSQGSGRGNRKLRDLDRRRRIVSVDTIAVGWISVEVVHVRGSRDGGLDRRRHIVPMNTVGVGRGSRKHAMRVSVEVVHVRGSRDGGLDRRRHILSINTVGVGQGSRKHAMRVSVEVVHRRIAGMQAKVGWKGRMWHHIVCTAGVGHEIHRRRRLHVVRPAHVREQIHMRGRHNIVLPGWVGEHIHGRGKTRVVVRGCRVRARGKIRLVRELETVTKLGASESRGWLAGDPSWRLLWTGRRRSA</sequence>
<protein>
    <submittedName>
        <fullName evidence="1">Uncharacterized protein</fullName>
    </submittedName>
</protein>
<evidence type="ECO:0000313" key="1">
    <source>
        <dbReference type="EMBL" id="KAF6762467.1"/>
    </source>
</evidence>
<organism evidence="1 2">
    <name type="scientific">Ephemerocybe angulata</name>
    <dbReference type="NCBI Taxonomy" id="980116"/>
    <lineage>
        <taxon>Eukaryota</taxon>
        <taxon>Fungi</taxon>
        <taxon>Dikarya</taxon>
        <taxon>Basidiomycota</taxon>
        <taxon>Agaricomycotina</taxon>
        <taxon>Agaricomycetes</taxon>
        <taxon>Agaricomycetidae</taxon>
        <taxon>Agaricales</taxon>
        <taxon>Agaricineae</taxon>
        <taxon>Psathyrellaceae</taxon>
        <taxon>Ephemerocybe</taxon>
    </lineage>
</organism>
<dbReference type="AlphaFoldDB" id="A0A8H6MFN5"/>
<dbReference type="EMBL" id="JACGCI010000007">
    <property type="protein sequence ID" value="KAF6762467.1"/>
    <property type="molecule type" value="Genomic_DNA"/>
</dbReference>